<sequence length="408" mass="45288">MNEKDGVPSARSTMITHSIREWLLKETRTERYIDNILVSLCERLRSLGVPVARSTLHFQINNPQWLGASIQWVLGAQAAQINTFEYGTENTQAYRQSPISEILSGADEVRENLLEEHFSRPYSIFEQLRQEGYTDYIAFPLDHTLGKRHVMTLASDAPDGFDCDDIRIFREMVPILSLVSEVRIKNALARTLMQTYVGPHASEEILAGATTRGSGVTLSAAVLIFDIRDFTSISDISSRDDVIDMLNTYFDAIAEPIEQHRGEILKFMGDGLLAVFPLENEHALNDIFTAVMETRQAIDNLNTTNLAMGKPLLRYGIGVHVGEVMYGNIGSRRRLDFTAIGPTVNVASRLESLTKTVHHPILFSEAFVKQGKFEAFVDGLGEHALRGLANPVSVFALKPGGIPAIPTA</sequence>
<dbReference type="CDD" id="cd07302">
    <property type="entry name" value="CHD"/>
    <property type="match status" value="1"/>
</dbReference>
<evidence type="ECO:0000313" key="2">
    <source>
        <dbReference type="EMBL" id="MBB4105364.1"/>
    </source>
</evidence>
<dbReference type="RefSeq" id="WP_237358999.1">
    <property type="nucleotide sequence ID" value="NZ_JACIDU010000020.1"/>
</dbReference>
<organism evidence="2 3">
    <name type="scientific">Allorhizobium borbori</name>
    <dbReference type="NCBI Taxonomy" id="485907"/>
    <lineage>
        <taxon>Bacteria</taxon>
        <taxon>Pseudomonadati</taxon>
        <taxon>Pseudomonadota</taxon>
        <taxon>Alphaproteobacteria</taxon>
        <taxon>Hyphomicrobiales</taxon>
        <taxon>Rhizobiaceae</taxon>
        <taxon>Rhizobium/Agrobacterium group</taxon>
        <taxon>Allorhizobium</taxon>
    </lineage>
</organism>
<dbReference type="EC" id="4.6.1.1" evidence="2"/>
<dbReference type="InterPro" id="IPR029787">
    <property type="entry name" value="Nucleotide_cyclase"/>
</dbReference>
<keyword evidence="2" id="KW-0456">Lyase</keyword>
<dbReference type="PANTHER" id="PTHR43081:SF11">
    <property type="entry name" value="BLR2264 PROTEIN"/>
    <property type="match status" value="1"/>
</dbReference>
<evidence type="ECO:0000313" key="3">
    <source>
        <dbReference type="Proteomes" id="UP000584824"/>
    </source>
</evidence>
<gene>
    <name evidence="2" type="ORF">GGQ66_003951</name>
</gene>
<reference evidence="2 3" key="1">
    <citation type="submission" date="2020-08" db="EMBL/GenBank/DDBJ databases">
        <title>Genomic Encyclopedia of Type Strains, Phase IV (KMG-IV): sequencing the most valuable type-strain genomes for metagenomic binning, comparative biology and taxonomic classification.</title>
        <authorList>
            <person name="Goeker M."/>
        </authorList>
    </citation>
    <scope>NUCLEOTIDE SEQUENCE [LARGE SCALE GENOMIC DNA]</scope>
    <source>
        <strain evidence="2 3">DSM 26385</strain>
    </source>
</reference>
<dbReference type="AlphaFoldDB" id="A0A7W6P2F6"/>
<dbReference type="InterPro" id="IPR001054">
    <property type="entry name" value="A/G_cyclase"/>
</dbReference>
<feature type="domain" description="Guanylate cyclase" evidence="1">
    <location>
        <begin position="221"/>
        <end position="351"/>
    </location>
</feature>
<keyword evidence="3" id="KW-1185">Reference proteome</keyword>
<dbReference type="GO" id="GO:0006171">
    <property type="term" value="P:cAMP biosynthetic process"/>
    <property type="evidence" value="ECO:0007669"/>
    <property type="project" value="TreeGrafter"/>
</dbReference>
<dbReference type="GO" id="GO:0004016">
    <property type="term" value="F:adenylate cyclase activity"/>
    <property type="evidence" value="ECO:0007669"/>
    <property type="project" value="UniProtKB-EC"/>
</dbReference>
<name>A0A7W6P2F6_9HYPH</name>
<dbReference type="InterPro" id="IPR050697">
    <property type="entry name" value="Adenylyl/Guanylyl_Cyclase_3/4"/>
</dbReference>
<dbReference type="Proteomes" id="UP000584824">
    <property type="component" value="Unassembled WGS sequence"/>
</dbReference>
<dbReference type="EMBL" id="JACIDU010000020">
    <property type="protein sequence ID" value="MBB4105364.1"/>
    <property type="molecule type" value="Genomic_DNA"/>
</dbReference>
<dbReference type="SUPFAM" id="SSF55073">
    <property type="entry name" value="Nucleotide cyclase"/>
    <property type="match status" value="1"/>
</dbReference>
<dbReference type="PANTHER" id="PTHR43081">
    <property type="entry name" value="ADENYLATE CYCLASE, TERMINAL-DIFFERENTIATION SPECIFIC-RELATED"/>
    <property type="match status" value="1"/>
</dbReference>
<dbReference type="Pfam" id="PF00211">
    <property type="entry name" value="Guanylate_cyc"/>
    <property type="match status" value="1"/>
</dbReference>
<proteinExistence type="predicted"/>
<evidence type="ECO:0000259" key="1">
    <source>
        <dbReference type="PROSITE" id="PS50125"/>
    </source>
</evidence>
<dbReference type="PROSITE" id="PS50125">
    <property type="entry name" value="GUANYLATE_CYCLASE_2"/>
    <property type="match status" value="1"/>
</dbReference>
<comment type="caution">
    <text evidence="2">The sequence shown here is derived from an EMBL/GenBank/DDBJ whole genome shotgun (WGS) entry which is preliminary data.</text>
</comment>
<dbReference type="GO" id="GO:0035556">
    <property type="term" value="P:intracellular signal transduction"/>
    <property type="evidence" value="ECO:0007669"/>
    <property type="project" value="InterPro"/>
</dbReference>
<dbReference type="SMART" id="SM00044">
    <property type="entry name" value="CYCc"/>
    <property type="match status" value="1"/>
</dbReference>
<accession>A0A7W6P2F6</accession>
<protein>
    <submittedName>
        <fullName evidence="2">Adenylate cyclase</fullName>
        <ecNumber evidence="2">4.6.1.1</ecNumber>
    </submittedName>
</protein>
<dbReference type="Gene3D" id="3.30.70.1230">
    <property type="entry name" value="Nucleotide cyclase"/>
    <property type="match status" value="1"/>
</dbReference>